<dbReference type="Pfam" id="PF04505">
    <property type="entry name" value="CD225"/>
    <property type="match status" value="1"/>
</dbReference>
<dbReference type="AlphaFoldDB" id="A0A401QHL4"/>
<organism evidence="7 8">
    <name type="scientific">Scyliorhinus torazame</name>
    <name type="common">Cloudy catshark</name>
    <name type="synonym">Catulus torazame</name>
    <dbReference type="NCBI Taxonomy" id="75743"/>
    <lineage>
        <taxon>Eukaryota</taxon>
        <taxon>Metazoa</taxon>
        <taxon>Chordata</taxon>
        <taxon>Craniata</taxon>
        <taxon>Vertebrata</taxon>
        <taxon>Chondrichthyes</taxon>
        <taxon>Elasmobranchii</taxon>
        <taxon>Galeomorphii</taxon>
        <taxon>Galeoidea</taxon>
        <taxon>Carcharhiniformes</taxon>
        <taxon>Scyliorhinidae</taxon>
        <taxon>Scyliorhinus</taxon>
    </lineage>
</organism>
<name>A0A401QHL4_SCYTO</name>
<proteinExistence type="inferred from homology"/>
<evidence type="ECO:0000313" key="7">
    <source>
        <dbReference type="EMBL" id="GCB84846.1"/>
    </source>
</evidence>
<protein>
    <submittedName>
        <fullName evidence="7">Uncharacterized protein</fullName>
    </submittedName>
</protein>
<dbReference type="PANTHER" id="PTHR13999">
    <property type="entry name" value="INTERFERON INDUCIBLE TRANSMEMBRANE PROTEIN"/>
    <property type="match status" value="1"/>
</dbReference>
<evidence type="ECO:0000256" key="3">
    <source>
        <dbReference type="ARBA" id="ARBA00022692"/>
    </source>
</evidence>
<sequence length="55" mass="6032">TRDRKVLGDVEGARQYASTARALNIAATVLAILSFIIIIVCLAVMMRRTTPEVEN</sequence>
<reference evidence="7 8" key="1">
    <citation type="journal article" date="2018" name="Nat. Ecol. Evol.">
        <title>Shark genomes provide insights into elasmobranch evolution and the origin of vertebrates.</title>
        <authorList>
            <person name="Hara Y"/>
            <person name="Yamaguchi K"/>
            <person name="Onimaru K"/>
            <person name="Kadota M"/>
            <person name="Koyanagi M"/>
            <person name="Keeley SD"/>
            <person name="Tatsumi K"/>
            <person name="Tanaka K"/>
            <person name="Motone F"/>
            <person name="Kageyama Y"/>
            <person name="Nozu R"/>
            <person name="Adachi N"/>
            <person name="Nishimura O"/>
            <person name="Nakagawa R"/>
            <person name="Tanegashima C"/>
            <person name="Kiyatake I"/>
            <person name="Matsumoto R"/>
            <person name="Murakumo K"/>
            <person name="Nishida K"/>
            <person name="Terakita A"/>
            <person name="Kuratani S"/>
            <person name="Sato K"/>
            <person name="Hyodo S Kuraku.S."/>
        </authorList>
    </citation>
    <scope>NUCLEOTIDE SEQUENCE [LARGE SCALE GENOMIC DNA]</scope>
</reference>
<feature type="non-terminal residue" evidence="7">
    <location>
        <position position="1"/>
    </location>
</feature>
<comment type="caution">
    <text evidence="7">The sequence shown here is derived from an EMBL/GenBank/DDBJ whole genome shotgun (WGS) entry which is preliminary data.</text>
</comment>
<keyword evidence="4 6" id="KW-1133">Transmembrane helix</keyword>
<dbReference type="PANTHER" id="PTHR13999:SF31">
    <property type="entry name" value="IFITM1-RELATED"/>
    <property type="match status" value="1"/>
</dbReference>
<feature type="transmembrane region" description="Helical" evidence="6">
    <location>
        <begin position="25"/>
        <end position="45"/>
    </location>
</feature>
<dbReference type="EMBL" id="BFAA01101216">
    <property type="protein sequence ID" value="GCB84846.1"/>
    <property type="molecule type" value="Genomic_DNA"/>
</dbReference>
<evidence type="ECO:0000256" key="4">
    <source>
        <dbReference type="ARBA" id="ARBA00022989"/>
    </source>
</evidence>
<evidence type="ECO:0000313" key="8">
    <source>
        <dbReference type="Proteomes" id="UP000288216"/>
    </source>
</evidence>
<dbReference type="OrthoDB" id="10486105at2759"/>
<dbReference type="InterPro" id="IPR007593">
    <property type="entry name" value="CD225/Dispanin_fam"/>
</dbReference>
<evidence type="ECO:0000256" key="1">
    <source>
        <dbReference type="ARBA" id="ARBA00004370"/>
    </source>
</evidence>
<accession>A0A401QHL4</accession>
<dbReference type="Proteomes" id="UP000288216">
    <property type="component" value="Unassembled WGS sequence"/>
</dbReference>
<evidence type="ECO:0000256" key="5">
    <source>
        <dbReference type="ARBA" id="ARBA00023136"/>
    </source>
</evidence>
<comment type="subcellular location">
    <subcellularLocation>
        <location evidence="1">Membrane</location>
    </subcellularLocation>
</comment>
<evidence type="ECO:0000256" key="2">
    <source>
        <dbReference type="ARBA" id="ARBA00006843"/>
    </source>
</evidence>
<keyword evidence="3 6" id="KW-0812">Transmembrane</keyword>
<gene>
    <name evidence="7" type="ORF">scyTo_0025519</name>
</gene>
<evidence type="ECO:0000256" key="6">
    <source>
        <dbReference type="SAM" id="Phobius"/>
    </source>
</evidence>
<comment type="similarity">
    <text evidence="2">Belongs to the CD225/Dispanin family.</text>
</comment>
<dbReference type="InterPro" id="IPR051517">
    <property type="entry name" value="IFITM_antiviral_protein"/>
</dbReference>
<keyword evidence="5 6" id="KW-0472">Membrane</keyword>
<keyword evidence="8" id="KW-1185">Reference proteome</keyword>
<dbReference type="GO" id="GO:0005886">
    <property type="term" value="C:plasma membrane"/>
    <property type="evidence" value="ECO:0007669"/>
    <property type="project" value="TreeGrafter"/>
</dbReference>